<evidence type="ECO:0000313" key="3">
    <source>
        <dbReference type="EMBL" id="KAG9441041.1"/>
    </source>
</evidence>
<dbReference type="Pfam" id="PF24767">
    <property type="entry name" value="UBA_At5g58720"/>
    <property type="match status" value="1"/>
</dbReference>
<dbReference type="PANTHER" id="PTHR47872">
    <property type="entry name" value="NUCLEAR RNA EXPORT FACTOR SDE5-RELATED"/>
    <property type="match status" value="1"/>
</dbReference>
<name>A0AAV7DZL4_ARIFI</name>
<gene>
    <name evidence="3" type="ORF">H6P81_016895</name>
</gene>
<comment type="caution">
    <text evidence="3">The sequence shown here is derived from an EMBL/GenBank/DDBJ whole genome shotgun (WGS) entry which is preliminary data.</text>
</comment>
<feature type="compositionally biased region" description="Low complexity" evidence="1">
    <location>
        <begin position="61"/>
        <end position="70"/>
    </location>
</feature>
<evidence type="ECO:0000256" key="1">
    <source>
        <dbReference type="SAM" id="MobiDB-lite"/>
    </source>
</evidence>
<dbReference type="Gene3D" id="3.30.1370.110">
    <property type="match status" value="1"/>
</dbReference>
<feature type="region of interest" description="Disordered" evidence="1">
    <location>
        <begin position="58"/>
        <end position="79"/>
    </location>
</feature>
<dbReference type="Proteomes" id="UP000825729">
    <property type="component" value="Unassembled WGS sequence"/>
</dbReference>
<feature type="domain" description="DUF1771" evidence="2">
    <location>
        <begin position="310"/>
        <end position="375"/>
    </location>
</feature>
<accession>A0AAV7DZL4</accession>
<dbReference type="SUPFAM" id="SSF160443">
    <property type="entry name" value="SMR domain-like"/>
    <property type="match status" value="1"/>
</dbReference>
<evidence type="ECO:0000259" key="2">
    <source>
        <dbReference type="SMART" id="SM01162"/>
    </source>
</evidence>
<dbReference type="AlphaFoldDB" id="A0AAV7DZL4"/>
<sequence>MEVSSSSSHPKCDIEEKALVALLDAFGSTFELREIASAYCRAEGNVDLAGEILYNSHGENSSSSSAASSVKSDDKSTDVVKSSKVSKAKKVTISVGTVSSVIGKGYCRSTASEKHLTKGKKPVKLEVRYPPSQGLNCDPVGSDFAPRTKPPNNRDVEDFLYKMLGDGFQLEMDVIQEVLRSCGYDARKGMEKLLSMSSAKSNKTDDDVLSKSVLMENAQNQNCGGRNEIEEGSSMKNTYSDSAMDILNAWYTPSVIPKDDSPEETCKLSRVRHANRKVVSGNPDDITSRYSSKILKLQVEGSGEVEDDDKYDALRRASKVSWDAMMAYYEAAVDAFVSGKHDRIDYLVEQGKRFHEKAREADDKSAEEMNEIRKANTSTVVTLDLHEQQTREARRLLKLQLSSFSGIPSVHYLNVIVDSGDDTITKGARKRMVIKLLEKHGIRWNEENMGTIKIKVDEIDPRNLSFAKITGY</sequence>
<dbReference type="InterPro" id="IPR036063">
    <property type="entry name" value="Smr_dom_sf"/>
</dbReference>
<dbReference type="InterPro" id="IPR056254">
    <property type="entry name" value="At5g58720/SDE5-like_UBA-like"/>
</dbReference>
<dbReference type="Pfam" id="PF08590">
    <property type="entry name" value="DUF1771"/>
    <property type="match status" value="1"/>
</dbReference>
<proteinExistence type="predicted"/>
<protein>
    <recommendedName>
        <fullName evidence="2">DUF1771 domain-containing protein</fullName>
    </recommendedName>
</protein>
<keyword evidence="4" id="KW-1185">Reference proteome</keyword>
<reference evidence="3 4" key="1">
    <citation type="submission" date="2021-07" db="EMBL/GenBank/DDBJ databases">
        <title>The Aristolochia fimbriata genome: insights into angiosperm evolution, floral development and chemical biosynthesis.</title>
        <authorList>
            <person name="Jiao Y."/>
        </authorList>
    </citation>
    <scope>NUCLEOTIDE SEQUENCE [LARGE SCALE GENOMIC DNA]</scope>
    <source>
        <strain evidence="3">IBCAS-2021</strain>
        <tissue evidence="3">Leaf</tissue>
    </source>
</reference>
<dbReference type="EMBL" id="JAINDJ010000007">
    <property type="protein sequence ID" value="KAG9441041.1"/>
    <property type="molecule type" value="Genomic_DNA"/>
</dbReference>
<evidence type="ECO:0000313" key="4">
    <source>
        <dbReference type="Proteomes" id="UP000825729"/>
    </source>
</evidence>
<dbReference type="InterPro" id="IPR013899">
    <property type="entry name" value="DUF1771"/>
</dbReference>
<dbReference type="PANTHER" id="PTHR47872:SF1">
    <property type="entry name" value="NUCLEAR RNA EXPORT FACTOR SDE5-RELATED"/>
    <property type="match status" value="1"/>
</dbReference>
<organism evidence="3 4">
    <name type="scientific">Aristolochia fimbriata</name>
    <name type="common">White veined hardy Dutchman's pipe vine</name>
    <dbReference type="NCBI Taxonomy" id="158543"/>
    <lineage>
        <taxon>Eukaryota</taxon>
        <taxon>Viridiplantae</taxon>
        <taxon>Streptophyta</taxon>
        <taxon>Embryophyta</taxon>
        <taxon>Tracheophyta</taxon>
        <taxon>Spermatophyta</taxon>
        <taxon>Magnoliopsida</taxon>
        <taxon>Magnoliidae</taxon>
        <taxon>Piperales</taxon>
        <taxon>Aristolochiaceae</taxon>
        <taxon>Aristolochia</taxon>
    </lineage>
</organism>
<dbReference type="SMART" id="SM01162">
    <property type="entry name" value="DUF1771"/>
    <property type="match status" value="1"/>
</dbReference>